<reference evidence="2 3" key="1">
    <citation type="submission" date="2019-08" db="EMBL/GenBank/DDBJ databases">
        <title>In-depth cultivation of the pig gut microbiome towards novel bacterial diversity and tailored functional studies.</title>
        <authorList>
            <person name="Wylensek D."/>
            <person name="Hitch T.C.A."/>
            <person name="Clavel T."/>
        </authorList>
    </citation>
    <scope>NUCLEOTIDE SEQUENCE [LARGE SCALE GENOMIC DNA]</scope>
    <source>
        <strain evidence="2 3">WCA-389-WT-23D1</strain>
    </source>
</reference>
<dbReference type="SUPFAM" id="SSF81901">
    <property type="entry name" value="HCP-like"/>
    <property type="match status" value="1"/>
</dbReference>
<keyword evidence="2" id="KW-0808">Transferase</keyword>
<dbReference type="PANTHER" id="PTHR43630">
    <property type="entry name" value="POLY-BETA-1,6-N-ACETYL-D-GLUCOSAMINE SYNTHASE"/>
    <property type="match status" value="1"/>
</dbReference>
<evidence type="ECO:0000313" key="2">
    <source>
        <dbReference type="EMBL" id="MSS37340.1"/>
    </source>
</evidence>
<name>A0A7X2NMB6_9CLOT</name>
<dbReference type="Gene3D" id="3.90.550.10">
    <property type="entry name" value="Spore Coat Polysaccharide Biosynthesis Protein SpsA, Chain A"/>
    <property type="match status" value="1"/>
</dbReference>
<comment type="caution">
    <text evidence="2">The sequence shown here is derived from an EMBL/GenBank/DDBJ whole genome shotgun (WGS) entry which is preliminary data.</text>
</comment>
<dbReference type="AlphaFoldDB" id="A0A7X2NMB6"/>
<evidence type="ECO:0000259" key="1">
    <source>
        <dbReference type="Pfam" id="PF00535"/>
    </source>
</evidence>
<dbReference type="CDD" id="cd02511">
    <property type="entry name" value="Beta4Glucosyltransferase"/>
    <property type="match status" value="1"/>
</dbReference>
<dbReference type="SUPFAM" id="SSF53448">
    <property type="entry name" value="Nucleotide-diphospho-sugar transferases"/>
    <property type="match status" value="1"/>
</dbReference>
<dbReference type="InterPro" id="IPR029044">
    <property type="entry name" value="Nucleotide-diphossugar_trans"/>
</dbReference>
<proteinExistence type="predicted"/>
<evidence type="ECO:0000313" key="3">
    <source>
        <dbReference type="Proteomes" id="UP000429958"/>
    </source>
</evidence>
<dbReference type="GO" id="GO:0016740">
    <property type="term" value="F:transferase activity"/>
    <property type="evidence" value="ECO:0007669"/>
    <property type="project" value="UniProtKB-KW"/>
</dbReference>
<dbReference type="Gene3D" id="1.25.40.10">
    <property type="entry name" value="Tetratricopeptide repeat domain"/>
    <property type="match status" value="2"/>
</dbReference>
<dbReference type="EMBL" id="VUMD01000010">
    <property type="protein sequence ID" value="MSS37340.1"/>
    <property type="molecule type" value="Genomic_DNA"/>
</dbReference>
<dbReference type="InterPro" id="IPR001173">
    <property type="entry name" value="Glyco_trans_2-like"/>
</dbReference>
<dbReference type="Proteomes" id="UP000429958">
    <property type="component" value="Unassembled WGS sequence"/>
</dbReference>
<sequence>MKLNLVMIVKNEEASLGRCLQSAGPLADEIILADTGSTDGTRELALSMGARVWDFPWADDFSAARNFALDHSDGDWNLVLDGDEYLRPCSREVLTQAIEAHKGSWLGGIVRHDAFAEGNEISCSTSLLPRLLPRGVRYTGIIHEQPDCPFPCIPLPLEADHDGYLRKGKGERNLPYLIHAVDLHPEDGYYQFQLASTLRNLGRLEESLGPFRAFYRYGNRMGAYWAGGVVLYLYTLMDLGGSEKLKEAKKVVESERHSLSALADFSFVCGLFYMKLVLSEPSRYIAYLPEIESCYLRCLSIGERPLDGGVTGTGSFKAAYNLGTWYEASGQREKALQYYRLAAGQGYAPAEKRLQALRS</sequence>
<gene>
    <name evidence="2" type="ORF">FYJ39_12330</name>
</gene>
<keyword evidence="3" id="KW-1185">Reference proteome</keyword>
<dbReference type="Pfam" id="PF00535">
    <property type="entry name" value="Glycos_transf_2"/>
    <property type="match status" value="1"/>
</dbReference>
<organism evidence="2 3">
    <name type="scientific">Clostridium porci</name>
    <dbReference type="NCBI Taxonomy" id="2605778"/>
    <lineage>
        <taxon>Bacteria</taxon>
        <taxon>Bacillati</taxon>
        <taxon>Bacillota</taxon>
        <taxon>Clostridia</taxon>
        <taxon>Eubacteriales</taxon>
        <taxon>Clostridiaceae</taxon>
        <taxon>Clostridium</taxon>
    </lineage>
</organism>
<protein>
    <submittedName>
        <fullName evidence="2">Glycosyltransferase family 2 protein</fullName>
    </submittedName>
</protein>
<dbReference type="PANTHER" id="PTHR43630:SF2">
    <property type="entry name" value="GLYCOSYLTRANSFERASE"/>
    <property type="match status" value="1"/>
</dbReference>
<dbReference type="RefSeq" id="WP_154472769.1">
    <property type="nucleotide sequence ID" value="NZ_DBEWUL010000125.1"/>
</dbReference>
<dbReference type="InterPro" id="IPR011990">
    <property type="entry name" value="TPR-like_helical_dom_sf"/>
</dbReference>
<feature type="domain" description="Glycosyltransferase 2-like" evidence="1">
    <location>
        <begin position="6"/>
        <end position="112"/>
    </location>
</feature>
<accession>A0A7X2NMB6</accession>